<keyword evidence="3" id="KW-1185">Reference proteome</keyword>
<dbReference type="Gene3D" id="1.25.40.20">
    <property type="entry name" value="Ankyrin repeat-containing domain"/>
    <property type="match status" value="1"/>
</dbReference>
<gene>
    <name evidence="2" type="ORF">Maes01_00260</name>
</gene>
<evidence type="ECO:0008006" key="4">
    <source>
        <dbReference type="Google" id="ProtNLM"/>
    </source>
</evidence>
<protein>
    <recommendedName>
        <fullName evidence="4">Ankyrin repeat domain-containing protein</fullName>
    </recommendedName>
</protein>
<feature type="region of interest" description="Disordered" evidence="1">
    <location>
        <begin position="384"/>
        <end position="404"/>
    </location>
</feature>
<dbReference type="InterPro" id="IPR036770">
    <property type="entry name" value="Ankyrin_rpt-contain_sf"/>
</dbReference>
<evidence type="ECO:0000256" key="1">
    <source>
        <dbReference type="SAM" id="MobiDB-lite"/>
    </source>
</evidence>
<dbReference type="Pfam" id="PF13637">
    <property type="entry name" value="Ank_4"/>
    <property type="match status" value="1"/>
</dbReference>
<dbReference type="RefSeq" id="WP_345548104.1">
    <property type="nucleotide sequence ID" value="NZ_BAABRT010000002.1"/>
</dbReference>
<dbReference type="InterPro" id="IPR002110">
    <property type="entry name" value="Ankyrin_rpt"/>
</dbReference>
<dbReference type="Proteomes" id="UP001408594">
    <property type="component" value="Unassembled WGS sequence"/>
</dbReference>
<evidence type="ECO:0000313" key="3">
    <source>
        <dbReference type="Proteomes" id="UP001408594"/>
    </source>
</evidence>
<sequence length="513" mass="56318">MKIINPFPGSGLVLSAVLFSVIFAGCSSTPKIHSDPSLTSDEKIARYLSLQPLPAFLDPSKPVAERMQSDKREGIFLGCATALSCAIQQRDYKLAKWLLGYDIPTRGVSSRAYGWHYVVASPLLFDLSDTEASRFLALLLDAGYDPDKCSGYVETPLKIAVSKGYVESVKTLLSYHASIGQVRCKNTDHLYTGDNSDARVIRNWQTPLARAIVEAEGDDPVSLQILTLLLSHAKDPTRTSVYENRCSKNGNLLSYANCKNKPAVYAFLADYYRHSDKVTEAQRVAAFANEKRDYELLRQAVAKSRAIREANRQYEAKIRRQLDAMDDDTPTINYNYQTVAEMLQASSVSTPQSISSPGLGGGATAANGTLVLTAETIPAAPVKKVDNSCKERPHDCKAHPGSSSRYMKKLSQSLDYRYGSNALSCASLVTKIKASRLCETQTREIRDWQLGYDDDKKMVGTQAVIRTVKMRTQAIDISACACDASGMCSRAATWYCGDPDRGSGESTGKVRVE</sequence>
<reference evidence="2 3" key="1">
    <citation type="submission" date="2024-02" db="EMBL/GenBank/DDBJ databases">
        <title>Microbulbifer aestuariivivens NBRC 112533.</title>
        <authorList>
            <person name="Ichikawa N."/>
            <person name="Katano-Makiyama Y."/>
            <person name="Hidaka K."/>
        </authorList>
    </citation>
    <scope>NUCLEOTIDE SEQUENCE [LARGE SCALE GENOMIC DNA]</scope>
    <source>
        <strain evidence="2 3">NBRC 112533</strain>
    </source>
</reference>
<organism evidence="2 3">
    <name type="scientific">Microbulbifer aestuariivivens</name>
    <dbReference type="NCBI Taxonomy" id="1908308"/>
    <lineage>
        <taxon>Bacteria</taxon>
        <taxon>Pseudomonadati</taxon>
        <taxon>Pseudomonadota</taxon>
        <taxon>Gammaproteobacteria</taxon>
        <taxon>Cellvibrionales</taxon>
        <taxon>Microbulbiferaceae</taxon>
        <taxon>Microbulbifer</taxon>
    </lineage>
</organism>
<dbReference type="PROSITE" id="PS51257">
    <property type="entry name" value="PROKAR_LIPOPROTEIN"/>
    <property type="match status" value="1"/>
</dbReference>
<evidence type="ECO:0000313" key="2">
    <source>
        <dbReference type="EMBL" id="GAA5523711.1"/>
    </source>
</evidence>
<feature type="compositionally biased region" description="Basic and acidic residues" evidence="1">
    <location>
        <begin position="384"/>
        <end position="398"/>
    </location>
</feature>
<name>A0ABP9WKI4_9GAMM</name>
<dbReference type="SMART" id="SM00248">
    <property type="entry name" value="ANK"/>
    <property type="match status" value="3"/>
</dbReference>
<proteinExistence type="predicted"/>
<dbReference type="EMBL" id="BAABRT010000002">
    <property type="protein sequence ID" value="GAA5523711.1"/>
    <property type="molecule type" value="Genomic_DNA"/>
</dbReference>
<dbReference type="SUPFAM" id="SSF48403">
    <property type="entry name" value="Ankyrin repeat"/>
    <property type="match status" value="1"/>
</dbReference>
<comment type="caution">
    <text evidence="2">The sequence shown here is derived from an EMBL/GenBank/DDBJ whole genome shotgun (WGS) entry which is preliminary data.</text>
</comment>
<accession>A0ABP9WKI4</accession>